<dbReference type="Proteomes" id="UP000272706">
    <property type="component" value="Unassembled WGS sequence"/>
</dbReference>
<evidence type="ECO:0000313" key="2">
    <source>
        <dbReference type="Proteomes" id="UP000272706"/>
    </source>
</evidence>
<evidence type="ECO:0000313" key="1">
    <source>
        <dbReference type="EMBL" id="RJT38433.1"/>
    </source>
</evidence>
<comment type="caution">
    <text evidence="1">The sequence shown here is derived from an EMBL/GenBank/DDBJ whole genome shotgun (WGS) entry which is preliminary data.</text>
</comment>
<name>A0A3A5KQZ5_9HYPH</name>
<keyword evidence="2" id="KW-1185">Reference proteome</keyword>
<accession>A0A3A5KQZ5</accession>
<dbReference type="EMBL" id="QZWZ01000012">
    <property type="protein sequence ID" value="RJT38433.1"/>
    <property type="molecule type" value="Genomic_DNA"/>
</dbReference>
<gene>
    <name evidence="1" type="ORF">D3227_16510</name>
</gene>
<organism evidence="1 2">
    <name type="scientific">Mesorhizobium waimense</name>
    <dbReference type="NCBI Taxonomy" id="1300307"/>
    <lineage>
        <taxon>Bacteria</taxon>
        <taxon>Pseudomonadati</taxon>
        <taxon>Pseudomonadota</taxon>
        <taxon>Alphaproteobacteria</taxon>
        <taxon>Hyphomicrobiales</taxon>
        <taxon>Phyllobacteriaceae</taxon>
        <taxon>Mesorhizobium</taxon>
    </lineage>
</organism>
<proteinExistence type="predicted"/>
<dbReference type="AlphaFoldDB" id="A0A3A5KQZ5"/>
<reference evidence="1 2" key="1">
    <citation type="submission" date="2018-09" db="EMBL/GenBank/DDBJ databases">
        <title>Mesorhizobium carmichaelinearum sp. nov. isolated from Carmichaelinea spp. root nodules in New Zealand.</title>
        <authorList>
            <person name="De Meyer S.E."/>
        </authorList>
    </citation>
    <scope>NUCLEOTIDE SEQUENCE [LARGE SCALE GENOMIC DNA]</scope>
    <source>
        <strain evidence="1 2">ICMP19557</strain>
    </source>
</reference>
<protein>
    <submittedName>
        <fullName evidence="1">Uncharacterized protein</fullName>
    </submittedName>
</protein>
<sequence length="161" mass="17049">MVIRNSHHPKRAANFGFIAVEAETCRLSFAKSGLYIAAAKPEAGKMADEKASQDWSPAAIKDELQRQARSGKPVSAQVFFNDDVAGAALPETVSRVIEQAEKSVGKPGAVTLGKVRPSANSASVSGDPDAIGAMLESAEVKTVLPNVVDDILPKPVKRELR</sequence>